<accession>A0ABS8Z278</accession>
<dbReference type="SUPFAM" id="SSF51735">
    <property type="entry name" value="NAD(P)-binding Rossmann-fold domains"/>
    <property type="match status" value="1"/>
</dbReference>
<dbReference type="InterPro" id="IPR051267">
    <property type="entry name" value="STEAP_metalloreductase"/>
</dbReference>
<evidence type="ECO:0000313" key="4">
    <source>
        <dbReference type="Proteomes" id="UP001521150"/>
    </source>
</evidence>
<proteinExistence type="predicted"/>
<dbReference type="Proteomes" id="UP001521150">
    <property type="component" value="Unassembled WGS sequence"/>
</dbReference>
<protein>
    <submittedName>
        <fullName evidence="3">NAD(P)-binding domain-containing protein</fullName>
    </submittedName>
</protein>
<dbReference type="InterPro" id="IPR028939">
    <property type="entry name" value="P5C_Rdtase_cat_N"/>
</dbReference>
<dbReference type="InterPro" id="IPR036291">
    <property type="entry name" value="NAD(P)-bd_dom_sf"/>
</dbReference>
<dbReference type="PANTHER" id="PTHR14239">
    <property type="entry name" value="DUDULIN-RELATED"/>
    <property type="match status" value="1"/>
</dbReference>
<dbReference type="Pfam" id="PF03807">
    <property type="entry name" value="F420_oxidored"/>
    <property type="match status" value="1"/>
</dbReference>
<keyword evidence="4" id="KW-1185">Reference proteome</keyword>
<reference evidence="3 4" key="1">
    <citation type="submission" date="2021-12" db="EMBL/GenBank/DDBJ databases">
        <title>Genome sequence of Kibdelosporangium philippinense ATCC 49844.</title>
        <authorList>
            <person name="Fedorov E.A."/>
            <person name="Omeragic M."/>
            <person name="Shalygina K.F."/>
            <person name="Maclea K.S."/>
        </authorList>
    </citation>
    <scope>NUCLEOTIDE SEQUENCE [LARGE SCALE GENOMIC DNA]</scope>
    <source>
        <strain evidence="3 4">ATCC 49844</strain>
    </source>
</reference>
<dbReference type="Gene3D" id="3.40.50.720">
    <property type="entry name" value="NAD(P)-binding Rossmann-like Domain"/>
    <property type="match status" value="1"/>
</dbReference>
<gene>
    <name evidence="3" type="ORF">LWC34_04240</name>
</gene>
<name>A0ABS8Z278_9PSEU</name>
<dbReference type="RefSeq" id="WP_233723077.1">
    <property type="nucleotide sequence ID" value="NZ_JAJVCN010000001.1"/>
</dbReference>
<dbReference type="PANTHER" id="PTHR14239:SF10">
    <property type="entry name" value="REDUCTASE"/>
    <property type="match status" value="1"/>
</dbReference>
<evidence type="ECO:0000313" key="3">
    <source>
        <dbReference type="EMBL" id="MCE7002039.1"/>
    </source>
</evidence>
<sequence length="212" mass="22049">MTTIGIAGAGTMGTSIARHLAGAGHDILLAGRDMEKVKAAAATAGERVRAVDVAEAADAEMFLPALWYPGTVDLAREHAAALAGKIVIDIANPLDETFTGLSLAPTTSAAEELVRGVDGIRVVKAFNTVPGPVMSAGSFKGTTPLDVFVASDDAEAKQQVLALLGGSVFRGVDAGSLANARLLERMCAFGIELSQRYDLGFEFAFKFLPEQL</sequence>
<organism evidence="3 4">
    <name type="scientific">Kibdelosporangium philippinense</name>
    <dbReference type="NCBI Taxonomy" id="211113"/>
    <lineage>
        <taxon>Bacteria</taxon>
        <taxon>Bacillati</taxon>
        <taxon>Actinomycetota</taxon>
        <taxon>Actinomycetes</taxon>
        <taxon>Pseudonocardiales</taxon>
        <taxon>Pseudonocardiaceae</taxon>
        <taxon>Kibdelosporangium</taxon>
    </lineage>
</organism>
<keyword evidence="1" id="KW-0560">Oxidoreductase</keyword>
<feature type="domain" description="Pyrroline-5-carboxylate reductase catalytic N-terminal" evidence="2">
    <location>
        <begin position="3"/>
        <end position="93"/>
    </location>
</feature>
<evidence type="ECO:0000256" key="1">
    <source>
        <dbReference type="ARBA" id="ARBA00023002"/>
    </source>
</evidence>
<comment type="caution">
    <text evidence="3">The sequence shown here is derived from an EMBL/GenBank/DDBJ whole genome shotgun (WGS) entry which is preliminary data.</text>
</comment>
<dbReference type="EMBL" id="JAJVCN010000001">
    <property type="protein sequence ID" value="MCE7002039.1"/>
    <property type="molecule type" value="Genomic_DNA"/>
</dbReference>
<evidence type="ECO:0000259" key="2">
    <source>
        <dbReference type="Pfam" id="PF03807"/>
    </source>
</evidence>